<protein>
    <submittedName>
        <fullName evidence="2">DUF1109 family protein</fullName>
    </submittedName>
</protein>
<dbReference type="AlphaFoldDB" id="A0A6I4SJR2"/>
<feature type="transmembrane region" description="Helical" evidence="1">
    <location>
        <begin position="100"/>
        <end position="122"/>
    </location>
</feature>
<keyword evidence="1" id="KW-0472">Membrane</keyword>
<feature type="transmembrane region" description="Helical" evidence="1">
    <location>
        <begin position="31"/>
        <end position="49"/>
    </location>
</feature>
<dbReference type="EMBL" id="WTYS01000001">
    <property type="protein sequence ID" value="MXO56091.1"/>
    <property type="molecule type" value="Genomic_DNA"/>
</dbReference>
<keyword evidence="1" id="KW-0812">Transmembrane</keyword>
<dbReference type="InterPro" id="IPR009495">
    <property type="entry name" value="NrsF"/>
</dbReference>
<sequence>MSPEKSRATNPLIEQMAADLQPVRTIKFRDGLILVALAVLATVLAVELVDGLWRGAWSGDASAFFLITNGLLLVLGCASASSVLNMATPRVGNPHEGPKWAMAMAAVLPLAAFATLLGHGRAQNFVGAALDDPYGLTCFGAGLLASMLTAGALIFWLRRGAPVSPTTAGLHIGVASTALGSVAYGLACPIDGVVHLGLWHAAPVVAGALIGRFALPPLLRW</sequence>
<feature type="transmembrane region" description="Helical" evidence="1">
    <location>
        <begin position="61"/>
        <end position="88"/>
    </location>
</feature>
<dbReference type="OrthoDB" id="7390889at2"/>
<gene>
    <name evidence="2" type="ORF">GRI36_04265</name>
</gene>
<dbReference type="RefSeq" id="WP_160597333.1">
    <property type="nucleotide sequence ID" value="NZ_WTYS01000001.1"/>
</dbReference>
<keyword evidence="1" id="KW-1133">Transmembrane helix</keyword>
<feature type="transmembrane region" description="Helical" evidence="1">
    <location>
        <begin position="168"/>
        <end position="187"/>
    </location>
</feature>
<evidence type="ECO:0000313" key="3">
    <source>
        <dbReference type="Proteomes" id="UP000468943"/>
    </source>
</evidence>
<dbReference type="Proteomes" id="UP000468943">
    <property type="component" value="Unassembled WGS sequence"/>
</dbReference>
<organism evidence="2 3">
    <name type="scientific">Pontixanthobacter gangjinensis</name>
    <dbReference type="NCBI Taxonomy" id="1028742"/>
    <lineage>
        <taxon>Bacteria</taxon>
        <taxon>Pseudomonadati</taxon>
        <taxon>Pseudomonadota</taxon>
        <taxon>Alphaproteobacteria</taxon>
        <taxon>Sphingomonadales</taxon>
        <taxon>Erythrobacteraceae</taxon>
        <taxon>Pontixanthobacter</taxon>
    </lineage>
</organism>
<feature type="transmembrane region" description="Helical" evidence="1">
    <location>
        <begin position="193"/>
        <end position="215"/>
    </location>
</feature>
<name>A0A6I4SJR2_9SPHN</name>
<evidence type="ECO:0000313" key="2">
    <source>
        <dbReference type="EMBL" id="MXO56091.1"/>
    </source>
</evidence>
<keyword evidence="3" id="KW-1185">Reference proteome</keyword>
<evidence type="ECO:0000256" key="1">
    <source>
        <dbReference type="SAM" id="Phobius"/>
    </source>
</evidence>
<accession>A0A6I4SJR2</accession>
<reference evidence="2 3" key="1">
    <citation type="submission" date="2019-12" db="EMBL/GenBank/DDBJ databases">
        <title>Genomic-based taxomic classification of the family Erythrobacteraceae.</title>
        <authorList>
            <person name="Xu L."/>
        </authorList>
    </citation>
    <scope>NUCLEOTIDE SEQUENCE [LARGE SCALE GENOMIC DNA]</scope>
    <source>
        <strain evidence="2 3">JCM 17802</strain>
    </source>
</reference>
<comment type="caution">
    <text evidence="2">The sequence shown here is derived from an EMBL/GenBank/DDBJ whole genome shotgun (WGS) entry which is preliminary data.</text>
</comment>
<feature type="transmembrane region" description="Helical" evidence="1">
    <location>
        <begin position="134"/>
        <end position="156"/>
    </location>
</feature>
<proteinExistence type="predicted"/>
<dbReference type="Pfam" id="PF06532">
    <property type="entry name" value="NrsF"/>
    <property type="match status" value="1"/>
</dbReference>